<dbReference type="RefSeq" id="WP_052217876.1">
    <property type="nucleotide sequence ID" value="NZ_LGTE01000010.1"/>
</dbReference>
<accession>A0A0L6W3F7</accession>
<sequence length="209" mass="24463">MFKMFRSEDDKFFRLFEESADILHEGALLLKDMMSRHEAMEERLDELVAVEQKGDKVTEQIIDKLNQTFITPFDREDIYSLARELDEILDSICSTVEKMVIYETGIPIQKFREMVDIFVDATDKVKQSVYYLKNTKNNTVQIMDLCYEIKKLETAGDKIYRFGVADLFKKADDAILVIKWKEVFEQLETALDRCEKVAKLIRGVVVKYA</sequence>
<dbReference type="Proteomes" id="UP000037175">
    <property type="component" value="Unassembled WGS sequence"/>
</dbReference>
<dbReference type="PATRIC" id="fig|281456.6.peg.1756"/>
<comment type="similarity">
    <text evidence="1">Belongs to the UPF0111 family.</text>
</comment>
<dbReference type="PANTHER" id="PTHR37298">
    <property type="entry name" value="UPF0111 PROTEIN YKAA"/>
    <property type="match status" value="1"/>
</dbReference>
<proteinExistence type="inferred from homology"/>
<dbReference type="InterPro" id="IPR018445">
    <property type="entry name" value="Put_Phosphate_transp_reg"/>
</dbReference>
<protein>
    <submittedName>
        <fullName evidence="2">Putative phosphate transport regulator</fullName>
    </submittedName>
</protein>
<evidence type="ECO:0000313" key="3">
    <source>
        <dbReference type="Proteomes" id="UP000037175"/>
    </source>
</evidence>
<dbReference type="Pfam" id="PF01865">
    <property type="entry name" value="PhoU_div"/>
    <property type="match status" value="1"/>
</dbReference>
<comment type="caution">
    <text evidence="2">The sequence shown here is derived from an EMBL/GenBank/DDBJ whole genome shotgun (WGS) entry which is preliminary data.</text>
</comment>
<dbReference type="AlphaFoldDB" id="A0A0L6W3F7"/>
<dbReference type="InterPro" id="IPR052912">
    <property type="entry name" value="UPF0111_domain"/>
</dbReference>
<dbReference type="EMBL" id="LGTE01000010">
    <property type="protein sequence ID" value="KNZ69624.1"/>
    <property type="molecule type" value="Genomic_DNA"/>
</dbReference>
<reference evidence="3" key="1">
    <citation type="submission" date="2015-07" db="EMBL/GenBank/DDBJ databases">
        <title>Complete Genome of Thermincola ferriacetica strain Z-0001T.</title>
        <authorList>
            <person name="Lusk B."/>
            <person name="Badalamenti J.P."/>
            <person name="Parameswaran P."/>
            <person name="Bond D.R."/>
            <person name="Torres C.I."/>
        </authorList>
    </citation>
    <scope>NUCLEOTIDE SEQUENCE [LARGE SCALE GENOMIC DNA]</scope>
    <source>
        <strain evidence="3">Z-0001</strain>
    </source>
</reference>
<organism evidence="2 3">
    <name type="scientific">Thermincola ferriacetica</name>
    <dbReference type="NCBI Taxonomy" id="281456"/>
    <lineage>
        <taxon>Bacteria</taxon>
        <taxon>Bacillati</taxon>
        <taxon>Bacillota</taxon>
        <taxon>Clostridia</taxon>
        <taxon>Eubacteriales</taxon>
        <taxon>Thermincolaceae</taxon>
        <taxon>Thermincola</taxon>
    </lineage>
</organism>
<dbReference type="Gene3D" id="1.20.58.220">
    <property type="entry name" value="Phosphate transport system protein phou homolog 2, domain 2"/>
    <property type="match status" value="1"/>
</dbReference>
<evidence type="ECO:0000313" key="2">
    <source>
        <dbReference type="EMBL" id="KNZ69624.1"/>
    </source>
</evidence>
<name>A0A0L6W3F7_9FIRM</name>
<gene>
    <name evidence="2" type="ORF">Tfer_1645</name>
</gene>
<dbReference type="PANTHER" id="PTHR37298:SF1">
    <property type="entry name" value="UPF0111 PROTEIN YKAA"/>
    <property type="match status" value="1"/>
</dbReference>
<dbReference type="InterPro" id="IPR038078">
    <property type="entry name" value="PhoU-like_sf"/>
</dbReference>
<keyword evidence="3" id="KW-1185">Reference proteome</keyword>
<evidence type="ECO:0000256" key="1">
    <source>
        <dbReference type="ARBA" id="ARBA00008591"/>
    </source>
</evidence>